<sequence>MSDEFLPPTSKLTATKEIWADQRRGESGEKSERKRRLPPGQHQTQGLPVLDLGMQPVVSQQDWQFTVGGLIGAPVTWDWATFMAQPQTTVTVDIHCVTTWSSYDNEFSGVSFRHLLDLIQPAPNARFVMARSFDGYSTNVPLEWLADHDVLLCHSWNGAPLSREHGGPVRLLVPKLYFWKSAKWLRHLTFMEKDQPGFWEARGYHMRGEPFLEERYG</sequence>
<gene>
    <name evidence="3" type="ORF">SAMN05421779_101641</name>
</gene>
<feature type="domain" description="Oxidoreductase molybdopterin-binding" evidence="2">
    <location>
        <begin position="56"/>
        <end position="199"/>
    </location>
</feature>
<dbReference type="EMBL" id="FTOA01000001">
    <property type="protein sequence ID" value="SIS40895.1"/>
    <property type="molecule type" value="Genomic_DNA"/>
</dbReference>
<dbReference type="InterPro" id="IPR036374">
    <property type="entry name" value="OxRdtase_Mopterin-bd_sf"/>
</dbReference>
<dbReference type="Pfam" id="PF00174">
    <property type="entry name" value="Oxidored_molyb"/>
    <property type="match status" value="1"/>
</dbReference>
<dbReference type="InterPro" id="IPR000572">
    <property type="entry name" value="OxRdtase_Mopterin-bd_dom"/>
</dbReference>
<dbReference type="CDD" id="cd02109">
    <property type="entry name" value="arch_bact_SO_family_Moco"/>
    <property type="match status" value="1"/>
</dbReference>
<dbReference type="Gene3D" id="3.90.420.10">
    <property type="entry name" value="Oxidoreductase, molybdopterin-binding domain"/>
    <property type="match status" value="1"/>
</dbReference>
<proteinExistence type="predicted"/>
<keyword evidence="4" id="KW-1185">Reference proteome</keyword>
<name>A0A1N7IUX2_9PROT</name>
<accession>A0A1N7IUX2</accession>
<protein>
    <submittedName>
        <fullName evidence="3">DMSO/TMAO reductase YedYZ, molybdopterin-dependent catalytic subunit</fullName>
    </submittedName>
</protein>
<dbReference type="STRING" id="80876.SAMN05421779_101641"/>
<reference evidence="3 4" key="1">
    <citation type="submission" date="2017-01" db="EMBL/GenBank/DDBJ databases">
        <authorList>
            <person name="Mah S.A."/>
            <person name="Swanson W.J."/>
            <person name="Moy G.W."/>
            <person name="Vacquier V.D."/>
        </authorList>
    </citation>
    <scope>NUCLEOTIDE SEQUENCE [LARGE SCALE GENOMIC DNA]</scope>
    <source>
        <strain evidence="3 4">DSM 11589</strain>
    </source>
</reference>
<dbReference type="OrthoDB" id="9778777at2"/>
<dbReference type="PANTHER" id="PTHR43032:SF4">
    <property type="entry name" value="OXIDOREDUCTASE MOLYBDOPTERIN-BINDING DOMAIN-CONTAINING PROTEIN"/>
    <property type="match status" value="1"/>
</dbReference>
<dbReference type="PANTHER" id="PTHR43032">
    <property type="entry name" value="PROTEIN-METHIONINE-SULFOXIDE REDUCTASE"/>
    <property type="match status" value="1"/>
</dbReference>
<feature type="region of interest" description="Disordered" evidence="1">
    <location>
        <begin position="1"/>
        <end position="46"/>
    </location>
</feature>
<feature type="compositionally biased region" description="Basic and acidic residues" evidence="1">
    <location>
        <begin position="18"/>
        <end position="32"/>
    </location>
</feature>
<evidence type="ECO:0000313" key="4">
    <source>
        <dbReference type="Proteomes" id="UP000185678"/>
    </source>
</evidence>
<evidence type="ECO:0000313" key="3">
    <source>
        <dbReference type="EMBL" id="SIS40895.1"/>
    </source>
</evidence>
<dbReference type="RefSeq" id="WP_076398711.1">
    <property type="nucleotide sequence ID" value="NZ_FTOA01000001.1"/>
</dbReference>
<evidence type="ECO:0000259" key="2">
    <source>
        <dbReference type="Pfam" id="PF00174"/>
    </source>
</evidence>
<dbReference type="SUPFAM" id="SSF56524">
    <property type="entry name" value="Oxidoreductase molybdopterin-binding domain"/>
    <property type="match status" value="1"/>
</dbReference>
<organism evidence="3 4">
    <name type="scientific">Insolitispirillum peregrinum</name>
    <dbReference type="NCBI Taxonomy" id="80876"/>
    <lineage>
        <taxon>Bacteria</taxon>
        <taxon>Pseudomonadati</taxon>
        <taxon>Pseudomonadota</taxon>
        <taxon>Alphaproteobacteria</taxon>
        <taxon>Rhodospirillales</taxon>
        <taxon>Novispirillaceae</taxon>
        <taxon>Insolitispirillum</taxon>
    </lineage>
</organism>
<dbReference type="AlphaFoldDB" id="A0A1N7IUX2"/>
<evidence type="ECO:0000256" key="1">
    <source>
        <dbReference type="SAM" id="MobiDB-lite"/>
    </source>
</evidence>
<dbReference type="Proteomes" id="UP000185678">
    <property type="component" value="Unassembled WGS sequence"/>
</dbReference>